<name>A0A6H5G5P1_9HEMI</name>
<organism evidence="1 2">
    <name type="scientific">Nesidiocoris tenuis</name>
    <dbReference type="NCBI Taxonomy" id="355587"/>
    <lineage>
        <taxon>Eukaryota</taxon>
        <taxon>Metazoa</taxon>
        <taxon>Ecdysozoa</taxon>
        <taxon>Arthropoda</taxon>
        <taxon>Hexapoda</taxon>
        <taxon>Insecta</taxon>
        <taxon>Pterygota</taxon>
        <taxon>Neoptera</taxon>
        <taxon>Paraneoptera</taxon>
        <taxon>Hemiptera</taxon>
        <taxon>Heteroptera</taxon>
        <taxon>Panheteroptera</taxon>
        <taxon>Cimicomorpha</taxon>
        <taxon>Miridae</taxon>
        <taxon>Dicyphina</taxon>
        <taxon>Nesidiocoris</taxon>
    </lineage>
</organism>
<gene>
    <name evidence="1" type="ORF">NTEN_LOCUS3508</name>
</gene>
<evidence type="ECO:0008006" key="3">
    <source>
        <dbReference type="Google" id="ProtNLM"/>
    </source>
</evidence>
<evidence type="ECO:0000313" key="1">
    <source>
        <dbReference type="EMBL" id="CAA9997175.1"/>
    </source>
</evidence>
<protein>
    <recommendedName>
        <fullName evidence="3">Ionotropic glutamate receptor L-glutamate and glycine-binding domain-containing protein</fullName>
    </recommendedName>
</protein>
<dbReference type="Proteomes" id="UP000479000">
    <property type="component" value="Unassembled WGS sequence"/>
</dbReference>
<feature type="non-terminal residue" evidence="1">
    <location>
        <position position="316"/>
    </location>
</feature>
<dbReference type="AlphaFoldDB" id="A0A6H5G5P1"/>
<evidence type="ECO:0000313" key="2">
    <source>
        <dbReference type="Proteomes" id="UP000479000"/>
    </source>
</evidence>
<accession>A0A6H5G5P1</accession>
<dbReference type="EMBL" id="CADCXU010005505">
    <property type="protein sequence ID" value="CAA9997175.1"/>
    <property type="molecule type" value="Genomic_DNA"/>
</dbReference>
<reference evidence="1 2" key="1">
    <citation type="submission" date="2020-02" db="EMBL/GenBank/DDBJ databases">
        <authorList>
            <person name="Ferguson B K."/>
        </authorList>
    </citation>
    <scope>NUCLEOTIDE SEQUENCE [LARGE SCALE GENOMIC DNA]</scope>
</reference>
<sequence>MGTIHIQGNCGKDEKKEIGAKIGTDMAGGPVSIILSSPTLGREGKQRLRQEHTVMNRLQNWLLAVVVTNTWGDRLENGTWTGMMGLVQTGQADIALTPMLPFSLRMDVSYPSVPNLLYWYASESTITTSFSHPKQHHSGGKNGFRFSCMFLIRLENPYIFRTSSRIVCFSLLTVGLLISTYYNAATMTALLSEAPPLIKDLNQLVSSNIPFSAVNAPYVHNRNTAEKHWFDAVYSWLVFDEGDLFRTFVNNALPLYPDVILLNADDELLQVTDNADGTTMTALLRESPPTIKTLEELAKSRIPINLFNATYMDNKW</sequence>
<proteinExistence type="predicted"/>
<dbReference type="SUPFAM" id="SSF53850">
    <property type="entry name" value="Periplasmic binding protein-like II"/>
    <property type="match status" value="1"/>
</dbReference>
<keyword evidence="2" id="KW-1185">Reference proteome</keyword>
<dbReference type="OrthoDB" id="8189637at2759"/>
<dbReference type="Gene3D" id="3.40.190.10">
    <property type="entry name" value="Periplasmic binding protein-like II"/>
    <property type="match status" value="1"/>
</dbReference>